<sequence>MAFPIGRIYRLMIFLMLLGCLLAGRLFFLQIIAGPKLTVQSLGSRVQEVPMEISRGEIVDCNGIPFTNTARHFSVIVFPGQLTDIPSVADKIAAITGVPADKIAARIRRDERPFKLKTDLDALTAQRINSLNMPGILATDEKVRYGYSSLAAHVTGYINLADNHGVSGIEGMFDELLRGNQPEYAAALVDAAQQVIPGLGYKRIRLDNGSGPNNVVLTLDSRIQKIAETVLDKYSAKGAVIVMRPSTGAILAMASRPNFDANRLDEYLTSDSAPLLNRAIAAYQPGSVFKLVVAAAALENQQVRPDDLFFDPGYIDVNGIRFKGWDYERGPRGRITFSEAMAYSSNPVFIEVGQKLGAEQLVAYARKLGFGSRTGLDFAGEAAGNLPATDNIYPGELANLSIGQGEFEATPLQIAVLVSTIVNDGIKVEPYIVSKLTDHSGGIIKSYPSSRGSRVLSKQTAAQMRDMMAGVARFGTGQAAYVEAGGSAGKTGSAETGRQSKSGKGINHAWFGGYAPLEQPRYAVVVFIEDGMSGGDVAAPVFREIVTEMMRNGQ</sequence>
<dbReference type="Pfam" id="PF03717">
    <property type="entry name" value="PBP_dimer"/>
    <property type="match status" value="1"/>
</dbReference>
<accession>A0A1G9KUT8</accession>
<feature type="transmembrane region" description="Helical" evidence="4">
    <location>
        <begin position="12"/>
        <end position="33"/>
    </location>
</feature>
<keyword evidence="8" id="KW-1185">Reference proteome</keyword>
<organism evidence="7 8">
    <name type="scientific">Dendrosporobacter quercicolus</name>
    <dbReference type="NCBI Taxonomy" id="146817"/>
    <lineage>
        <taxon>Bacteria</taxon>
        <taxon>Bacillati</taxon>
        <taxon>Bacillota</taxon>
        <taxon>Negativicutes</taxon>
        <taxon>Selenomonadales</taxon>
        <taxon>Sporomusaceae</taxon>
        <taxon>Dendrosporobacter</taxon>
    </lineage>
</organism>
<dbReference type="GO" id="GO:0008658">
    <property type="term" value="F:penicillin binding"/>
    <property type="evidence" value="ECO:0007669"/>
    <property type="project" value="InterPro"/>
</dbReference>
<comment type="similarity">
    <text evidence="2">Belongs to the transpeptidase family.</text>
</comment>
<dbReference type="Pfam" id="PF00905">
    <property type="entry name" value="Transpeptidase"/>
    <property type="match status" value="1"/>
</dbReference>
<comment type="subcellular location">
    <subcellularLocation>
        <location evidence="1">Membrane</location>
    </subcellularLocation>
</comment>
<keyword evidence="4" id="KW-0812">Transmembrane</keyword>
<evidence type="ECO:0000313" key="8">
    <source>
        <dbReference type="Proteomes" id="UP000214880"/>
    </source>
</evidence>
<dbReference type="GO" id="GO:0005886">
    <property type="term" value="C:plasma membrane"/>
    <property type="evidence" value="ECO:0007669"/>
    <property type="project" value="TreeGrafter"/>
</dbReference>
<feature type="domain" description="Penicillin-binding protein transpeptidase" evidence="5">
    <location>
        <begin position="238"/>
        <end position="546"/>
    </location>
</feature>
<evidence type="ECO:0000256" key="4">
    <source>
        <dbReference type="SAM" id="Phobius"/>
    </source>
</evidence>
<dbReference type="Gene3D" id="3.90.1310.10">
    <property type="entry name" value="Penicillin-binding protein 2a (Domain 2)"/>
    <property type="match status" value="1"/>
</dbReference>
<dbReference type="SUPFAM" id="SSF56601">
    <property type="entry name" value="beta-lactamase/transpeptidase-like"/>
    <property type="match status" value="1"/>
</dbReference>
<dbReference type="OrthoDB" id="9770103at2"/>
<dbReference type="InterPro" id="IPR001460">
    <property type="entry name" value="PCN-bd_Tpept"/>
</dbReference>
<reference evidence="7 8" key="1">
    <citation type="submission" date="2016-10" db="EMBL/GenBank/DDBJ databases">
        <authorList>
            <person name="de Groot N.N."/>
        </authorList>
    </citation>
    <scope>NUCLEOTIDE SEQUENCE [LARGE SCALE GENOMIC DNA]</scope>
    <source>
        <strain evidence="7 8">DSM 1736</strain>
    </source>
</reference>
<name>A0A1G9KUT8_9FIRM</name>
<dbReference type="InterPro" id="IPR012338">
    <property type="entry name" value="Beta-lactam/transpept-like"/>
</dbReference>
<dbReference type="Proteomes" id="UP000214880">
    <property type="component" value="Unassembled WGS sequence"/>
</dbReference>
<dbReference type="Gene3D" id="3.40.710.10">
    <property type="entry name" value="DD-peptidase/beta-lactamase superfamily"/>
    <property type="match status" value="1"/>
</dbReference>
<evidence type="ECO:0000256" key="1">
    <source>
        <dbReference type="ARBA" id="ARBA00004370"/>
    </source>
</evidence>
<dbReference type="RefSeq" id="WP_092067289.1">
    <property type="nucleotide sequence ID" value="NZ_FNHB01000001.1"/>
</dbReference>
<evidence type="ECO:0000256" key="2">
    <source>
        <dbReference type="ARBA" id="ARBA00007171"/>
    </source>
</evidence>
<dbReference type="SUPFAM" id="SSF56519">
    <property type="entry name" value="Penicillin binding protein dimerisation domain"/>
    <property type="match status" value="1"/>
</dbReference>
<evidence type="ECO:0000259" key="5">
    <source>
        <dbReference type="Pfam" id="PF00905"/>
    </source>
</evidence>
<gene>
    <name evidence="7" type="ORF">SAMN04488502_101140</name>
</gene>
<dbReference type="GO" id="GO:0071555">
    <property type="term" value="P:cell wall organization"/>
    <property type="evidence" value="ECO:0007669"/>
    <property type="project" value="TreeGrafter"/>
</dbReference>
<dbReference type="InterPro" id="IPR005311">
    <property type="entry name" value="PBP_dimer"/>
</dbReference>
<proteinExistence type="inferred from homology"/>
<dbReference type="STRING" id="146817.SAMN04488502_101140"/>
<evidence type="ECO:0000313" key="7">
    <source>
        <dbReference type="EMBL" id="SDL53452.1"/>
    </source>
</evidence>
<keyword evidence="3 4" id="KW-0472">Membrane</keyword>
<evidence type="ECO:0000256" key="3">
    <source>
        <dbReference type="ARBA" id="ARBA00023136"/>
    </source>
</evidence>
<dbReference type="InterPro" id="IPR036138">
    <property type="entry name" value="PBP_dimer_sf"/>
</dbReference>
<feature type="domain" description="Penicillin-binding protein dimerisation" evidence="6">
    <location>
        <begin position="54"/>
        <end position="181"/>
    </location>
</feature>
<protein>
    <submittedName>
        <fullName evidence="7">Penicillin-binding protein 2</fullName>
    </submittedName>
</protein>
<dbReference type="EMBL" id="FNHB01000001">
    <property type="protein sequence ID" value="SDL53452.1"/>
    <property type="molecule type" value="Genomic_DNA"/>
</dbReference>
<evidence type="ECO:0000259" key="6">
    <source>
        <dbReference type="Pfam" id="PF03717"/>
    </source>
</evidence>
<dbReference type="AlphaFoldDB" id="A0A1G9KUT8"/>
<dbReference type="InterPro" id="IPR050515">
    <property type="entry name" value="Beta-lactam/transpept"/>
</dbReference>
<keyword evidence="4" id="KW-1133">Transmembrane helix</keyword>
<dbReference type="PANTHER" id="PTHR30627">
    <property type="entry name" value="PEPTIDOGLYCAN D,D-TRANSPEPTIDASE"/>
    <property type="match status" value="1"/>
</dbReference>